<protein>
    <submittedName>
        <fullName evidence="1">Uncharacterized protein</fullName>
    </submittedName>
</protein>
<proteinExistence type="predicted"/>
<gene>
    <name evidence="1" type="primary">Acey_s0028.g1817</name>
    <name evidence="1" type="ORF">Y032_0028g1817</name>
</gene>
<evidence type="ECO:0000313" key="1">
    <source>
        <dbReference type="EMBL" id="EYC18361.1"/>
    </source>
</evidence>
<reference evidence="2" key="1">
    <citation type="journal article" date="2015" name="Nat. Genet.">
        <title>The genome and transcriptome of the zoonotic hookworm Ancylostoma ceylanicum identify infection-specific gene families.</title>
        <authorList>
            <person name="Schwarz E.M."/>
            <person name="Hu Y."/>
            <person name="Antoshechkin I."/>
            <person name="Miller M.M."/>
            <person name="Sternberg P.W."/>
            <person name="Aroian R.V."/>
        </authorList>
    </citation>
    <scope>NUCLEOTIDE SEQUENCE</scope>
    <source>
        <strain evidence="2">HY135</strain>
    </source>
</reference>
<organism evidence="1 2">
    <name type="scientific">Ancylostoma ceylanicum</name>
    <dbReference type="NCBI Taxonomy" id="53326"/>
    <lineage>
        <taxon>Eukaryota</taxon>
        <taxon>Metazoa</taxon>
        <taxon>Ecdysozoa</taxon>
        <taxon>Nematoda</taxon>
        <taxon>Chromadorea</taxon>
        <taxon>Rhabditida</taxon>
        <taxon>Rhabditina</taxon>
        <taxon>Rhabditomorpha</taxon>
        <taxon>Strongyloidea</taxon>
        <taxon>Ancylostomatidae</taxon>
        <taxon>Ancylostomatinae</taxon>
        <taxon>Ancylostoma</taxon>
    </lineage>
</organism>
<accession>A0A016UTS7</accession>
<dbReference type="AlphaFoldDB" id="A0A016UTS7"/>
<evidence type="ECO:0000313" key="2">
    <source>
        <dbReference type="Proteomes" id="UP000024635"/>
    </source>
</evidence>
<dbReference type="EMBL" id="JARK01001364">
    <property type="protein sequence ID" value="EYC18361.1"/>
    <property type="molecule type" value="Genomic_DNA"/>
</dbReference>
<sequence length="82" mass="9257">MDTLHGIHVRRSACLAYLQPGASSTGPQELEPETIGKDATIRNKATAEFEARINQVTKNELDYRGKNRKCKSAFFFFRLPLT</sequence>
<dbReference type="Proteomes" id="UP000024635">
    <property type="component" value="Unassembled WGS sequence"/>
</dbReference>
<comment type="caution">
    <text evidence="1">The sequence shown here is derived from an EMBL/GenBank/DDBJ whole genome shotgun (WGS) entry which is preliminary data.</text>
</comment>
<keyword evidence="2" id="KW-1185">Reference proteome</keyword>
<name>A0A016UTS7_9BILA</name>